<evidence type="ECO:0000313" key="2">
    <source>
        <dbReference type="EMBL" id="CEM49691.1"/>
    </source>
</evidence>
<dbReference type="AlphaFoldDB" id="A0A0G4HYQ2"/>
<dbReference type="EMBL" id="CDMZ01004420">
    <property type="protein sequence ID" value="CEM49691.1"/>
    <property type="molecule type" value="Genomic_DNA"/>
</dbReference>
<reference evidence="2" key="1">
    <citation type="submission" date="2014-11" db="EMBL/GenBank/DDBJ databases">
        <authorList>
            <person name="Otto D Thomas"/>
            <person name="Naeem Raeece"/>
        </authorList>
    </citation>
    <scope>NUCLEOTIDE SEQUENCE</scope>
</reference>
<sequence>MESCTSENVDGFVVRVQHRLYGADRGTEDEDCVDPNLFDDEYDLAAATGFTRVWAGSRVMLDFLKESSRPSLTNKKVLDLGSGAGLLGLCCAAMGSSVLMTDVKPVVEDILRVNLEANSGTEGERELQEEGGSYAAACPSSSGAMGRSEQTCGAKAAWPGAVAVGSGSALALPLDWKKDVREQVASFSDLKAADFASVETILAAECVWLKELLQPFVRTLKSLLMLCENAPLCLVSFVERGREGSETFTTRAEFLTALTDAGCTTSLEWTGEVEEPDDCHSEVQGESDQRGSADDIDDPMPEKAKKKIHVDRVEIFRVGLESIQSNPSR</sequence>
<dbReference type="SUPFAM" id="SSF53335">
    <property type="entry name" value="S-adenosyl-L-methionine-dependent methyltransferases"/>
    <property type="match status" value="2"/>
</dbReference>
<feature type="region of interest" description="Disordered" evidence="1">
    <location>
        <begin position="272"/>
        <end position="305"/>
    </location>
</feature>
<proteinExistence type="predicted"/>
<evidence type="ECO:0008006" key="3">
    <source>
        <dbReference type="Google" id="ProtNLM"/>
    </source>
</evidence>
<organism evidence="2">
    <name type="scientific">Chromera velia CCMP2878</name>
    <dbReference type="NCBI Taxonomy" id="1169474"/>
    <lineage>
        <taxon>Eukaryota</taxon>
        <taxon>Sar</taxon>
        <taxon>Alveolata</taxon>
        <taxon>Colpodellida</taxon>
        <taxon>Chromeraceae</taxon>
        <taxon>Chromera</taxon>
    </lineage>
</organism>
<dbReference type="InterPro" id="IPR019410">
    <property type="entry name" value="Methyltransf_16"/>
</dbReference>
<dbReference type="PANTHER" id="PTHR14614:SF157">
    <property type="entry name" value="METHYLTRANSFERASE TYPE 12 DOMAIN-CONTAINING PROTEIN"/>
    <property type="match status" value="1"/>
</dbReference>
<dbReference type="PANTHER" id="PTHR14614">
    <property type="entry name" value="HEPATOCELLULAR CARCINOMA-ASSOCIATED ANTIGEN"/>
    <property type="match status" value="1"/>
</dbReference>
<protein>
    <recommendedName>
        <fullName evidence="3">Methyltransferase small domain-containing protein</fullName>
    </recommendedName>
</protein>
<dbReference type="Gene3D" id="3.40.50.150">
    <property type="entry name" value="Vaccinia Virus protein VP39"/>
    <property type="match status" value="1"/>
</dbReference>
<dbReference type="Pfam" id="PF10294">
    <property type="entry name" value="Methyltransf_16"/>
    <property type="match status" value="1"/>
</dbReference>
<dbReference type="InterPro" id="IPR029063">
    <property type="entry name" value="SAM-dependent_MTases_sf"/>
</dbReference>
<name>A0A0G4HYQ2_9ALVE</name>
<accession>A0A0G4HYQ2</accession>
<gene>
    <name evidence="2" type="ORF">Cvel_9549</name>
</gene>
<evidence type="ECO:0000256" key="1">
    <source>
        <dbReference type="SAM" id="MobiDB-lite"/>
    </source>
</evidence>
<dbReference type="VEuPathDB" id="CryptoDB:Cvel_9549"/>
<feature type="compositionally biased region" description="Basic and acidic residues" evidence="1">
    <location>
        <begin position="278"/>
        <end position="293"/>
    </location>
</feature>